<dbReference type="Ensembl" id="ENSACIT00000028981.1">
    <property type="protein sequence ID" value="ENSACIP00000028236.1"/>
    <property type="gene ID" value="ENSACIG00000021882.1"/>
</dbReference>
<dbReference type="STRING" id="61819.ENSACIP00000028236"/>
<evidence type="ECO:0000256" key="1">
    <source>
        <dbReference type="RuleBase" id="RU004560"/>
    </source>
</evidence>
<feature type="domain" description="Septin-type G" evidence="4">
    <location>
        <begin position="40"/>
        <end position="122"/>
    </location>
</feature>
<reference evidence="5" key="1">
    <citation type="submission" date="2025-08" db="UniProtKB">
        <authorList>
            <consortium name="Ensembl"/>
        </authorList>
    </citation>
    <scope>IDENTIFICATION</scope>
</reference>
<evidence type="ECO:0000256" key="3">
    <source>
        <dbReference type="SAM" id="Phobius"/>
    </source>
</evidence>
<dbReference type="InterPro" id="IPR030379">
    <property type="entry name" value="G_SEPTIN_dom"/>
</dbReference>
<feature type="coiled-coil region" evidence="2">
    <location>
        <begin position="396"/>
        <end position="448"/>
    </location>
</feature>
<name>A0A3Q0SX87_AMPCI</name>
<dbReference type="OMA" id="CIVCINK"/>
<comment type="similarity">
    <text evidence="1">Belongs to the TRAFAC class TrmE-Era-EngA-EngB-Septin-like GTPase superfamily. Septin GTPase family.</text>
</comment>
<dbReference type="PROSITE" id="PS00675">
    <property type="entry name" value="SIGMA54_INTERACT_1"/>
    <property type="match status" value="1"/>
</dbReference>
<keyword evidence="1" id="KW-0342">GTP-binding</keyword>
<protein>
    <recommendedName>
        <fullName evidence="4">Septin-type G domain-containing protein</fullName>
    </recommendedName>
</protein>
<dbReference type="InterPro" id="IPR027417">
    <property type="entry name" value="P-loop_NTPase"/>
</dbReference>
<evidence type="ECO:0000259" key="4">
    <source>
        <dbReference type="Pfam" id="PF00735"/>
    </source>
</evidence>
<dbReference type="GeneTree" id="ENSGT00500000044904"/>
<proteinExistence type="inferred from homology"/>
<evidence type="ECO:0000313" key="6">
    <source>
        <dbReference type="Proteomes" id="UP000261340"/>
    </source>
</evidence>
<feature type="transmembrane region" description="Helical" evidence="3">
    <location>
        <begin position="498"/>
        <end position="529"/>
    </location>
</feature>
<dbReference type="PANTHER" id="PTHR32046:SF11">
    <property type="entry name" value="IMMUNE-ASSOCIATED NUCLEOTIDE-BINDING PROTEIN 10-LIKE"/>
    <property type="match status" value="1"/>
</dbReference>
<keyword evidence="3" id="KW-0472">Membrane</keyword>
<keyword evidence="1" id="KW-0547">Nucleotide-binding</keyword>
<dbReference type="Gene3D" id="3.40.50.300">
    <property type="entry name" value="P-loop containing nucleotide triphosphate hydrolases"/>
    <property type="match status" value="1"/>
</dbReference>
<evidence type="ECO:0000313" key="5">
    <source>
        <dbReference type="Ensembl" id="ENSACIP00000028236.1"/>
    </source>
</evidence>
<feature type="coiled-coil region" evidence="2">
    <location>
        <begin position="282"/>
        <end position="319"/>
    </location>
</feature>
<keyword evidence="6" id="KW-1185">Reference proteome</keyword>
<dbReference type="PANTHER" id="PTHR32046">
    <property type="entry name" value="G DOMAIN-CONTAINING PROTEIN"/>
    <property type="match status" value="1"/>
</dbReference>
<dbReference type="SUPFAM" id="SSF52540">
    <property type="entry name" value="P-loop containing nucleoside triphosphate hydrolases"/>
    <property type="match status" value="2"/>
</dbReference>
<reference evidence="5" key="2">
    <citation type="submission" date="2025-09" db="UniProtKB">
        <authorList>
            <consortium name="Ensembl"/>
        </authorList>
    </citation>
    <scope>IDENTIFICATION</scope>
</reference>
<keyword evidence="3" id="KW-1133">Transmembrane helix</keyword>
<dbReference type="InterPro" id="IPR025662">
    <property type="entry name" value="Sigma_54_int_dom_ATP-bd_1"/>
</dbReference>
<organism evidence="5 6">
    <name type="scientific">Amphilophus citrinellus</name>
    <name type="common">Midas cichlid</name>
    <name type="synonym">Cichlasoma citrinellum</name>
    <dbReference type="NCBI Taxonomy" id="61819"/>
    <lineage>
        <taxon>Eukaryota</taxon>
        <taxon>Metazoa</taxon>
        <taxon>Chordata</taxon>
        <taxon>Craniata</taxon>
        <taxon>Vertebrata</taxon>
        <taxon>Euteleostomi</taxon>
        <taxon>Actinopterygii</taxon>
        <taxon>Neopterygii</taxon>
        <taxon>Teleostei</taxon>
        <taxon>Neoteleostei</taxon>
        <taxon>Acanthomorphata</taxon>
        <taxon>Ovalentaria</taxon>
        <taxon>Cichlomorphae</taxon>
        <taxon>Cichliformes</taxon>
        <taxon>Cichlidae</taxon>
        <taxon>New World cichlids</taxon>
        <taxon>Cichlasomatinae</taxon>
        <taxon>Heroini</taxon>
        <taxon>Amphilophus</taxon>
    </lineage>
</organism>
<evidence type="ECO:0000256" key="2">
    <source>
        <dbReference type="SAM" id="Coils"/>
    </source>
</evidence>
<accession>A0A3Q0SX87</accession>
<dbReference type="Proteomes" id="UP000261340">
    <property type="component" value="Unplaced"/>
</dbReference>
<dbReference type="GO" id="GO:0005525">
    <property type="term" value="F:GTP binding"/>
    <property type="evidence" value="ECO:0007669"/>
    <property type="project" value="UniProtKB-KW"/>
</dbReference>
<sequence length="532" mass="62023">MSSVRIPSGTPAVYKLTTKMEITENEKRVTFGKKNVNKVNKTILLVGETGSGKSTVINVLINYAIGVRWEDEVWFEIVQEDKIKRRTESQTSDVTVYEIFGFEDQTLPYSLTIIDTPGFGDTRGIERDDIISKRLLDLFQSKDGVHEVHLVGLVMKSSDNRLNDRLRYIFDGMMSLFGKDLEKNIVALITHSNGRIPKIPLQAIEEAKIKCAKNEKYQPIYFLFDNCQQEDRSEETEHLQHAESFTMTGIRDFTTFLEKTAPRKVVLSLDVLNEHIRLTASIQNLQEKIKLTELKQAEIRQTQEALKKHEEEMKKNQKFTVEVDEPYKAKEMIRGGMWLFFYEGAVCCTVCEENCHYPGCTMAWYPKHCEVIKKGHCTVCTRKCPTSAHVKEKWRYENKTRKVKKTLEEIKEKYEKNKTDHEVTSSLLDNLEKEMKQLTEEKSQLLDESYQHVVRLEQIALKADSASTFVHLNFLIEKMKEEGDTEKLQKLEEMRSRLVLVFSFFVFKFLFHCGFSFLNFSFLVTYFHFSFK</sequence>
<keyword evidence="2" id="KW-0175">Coiled coil</keyword>
<dbReference type="Pfam" id="PF00735">
    <property type="entry name" value="Septin"/>
    <property type="match status" value="1"/>
</dbReference>
<dbReference type="AlphaFoldDB" id="A0A3Q0SX87"/>
<keyword evidence="3" id="KW-0812">Transmembrane</keyword>